<organism evidence="1 2">
    <name type="scientific">Paracoccus sanguinis</name>
    <dbReference type="NCBI Taxonomy" id="1545044"/>
    <lineage>
        <taxon>Bacteria</taxon>
        <taxon>Pseudomonadati</taxon>
        <taxon>Pseudomonadota</taxon>
        <taxon>Alphaproteobacteria</taxon>
        <taxon>Rhodobacterales</taxon>
        <taxon>Paracoccaceae</taxon>
        <taxon>Paracoccus</taxon>
    </lineage>
</organism>
<dbReference type="Proteomes" id="UP000029858">
    <property type="component" value="Unassembled WGS sequence"/>
</dbReference>
<dbReference type="AlphaFoldDB" id="A0A099GNB6"/>
<comment type="caution">
    <text evidence="1">The sequence shown here is derived from an EMBL/GenBank/DDBJ whole genome shotgun (WGS) entry which is preliminary data.</text>
</comment>
<evidence type="ECO:0000313" key="1">
    <source>
        <dbReference type="EMBL" id="KGJ23523.1"/>
    </source>
</evidence>
<accession>A0A099GNB6</accession>
<dbReference type="EMBL" id="JRKQ01000004">
    <property type="protein sequence ID" value="KGJ23523.1"/>
    <property type="molecule type" value="Genomic_DNA"/>
</dbReference>
<reference evidence="1 2" key="1">
    <citation type="submission" date="2014-09" db="EMBL/GenBank/DDBJ databases">
        <authorList>
            <person name="McGinnis J.M."/>
            <person name="Wolfgang W.J."/>
        </authorList>
    </citation>
    <scope>NUCLEOTIDE SEQUENCE [LARGE SCALE GENOMIC DNA]</scope>
    <source>
        <strain evidence="1 2">5503</strain>
    </source>
</reference>
<protein>
    <submittedName>
        <fullName evidence="1">Uncharacterized protein</fullName>
    </submittedName>
</protein>
<proteinExistence type="predicted"/>
<reference evidence="1 2" key="2">
    <citation type="submission" date="2014-10" db="EMBL/GenBank/DDBJ databases">
        <title>Paracoccus sanguinis sp. nov., isolated from clinical specimens of New York State patients.</title>
        <authorList>
            <person name="Mingle L.A."/>
            <person name="Cole J.A."/>
            <person name="Lapierre P."/>
            <person name="Musser K.A."/>
        </authorList>
    </citation>
    <scope>NUCLEOTIDE SEQUENCE [LARGE SCALE GENOMIC DNA]</scope>
    <source>
        <strain evidence="1 2">5503</strain>
    </source>
</reference>
<sequence>MTNSSSVDGVARLCVEYWKLMRASLRAADQLPEKDSKRLIAQVKFSDLQLATISGQLGLNLVSFDGESFSVGMPASADNGEDFSQDEDLVVTKTIEPAVVREMKVVHKGRVLVARRSDEEQEE</sequence>
<gene>
    <name evidence="1" type="ORF">IX56_01815</name>
</gene>
<name>A0A099GNB6_9RHOB</name>
<evidence type="ECO:0000313" key="2">
    <source>
        <dbReference type="Proteomes" id="UP000029858"/>
    </source>
</evidence>